<feature type="compositionally biased region" description="Basic residues" evidence="1">
    <location>
        <begin position="55"/>
        <end position="66"/>
    </location>
</feature>
<keyword evidence="3" id="KW-1185">Reference proteome</keyword>
<feature type="compositionally biased region" description="Basic residues" evidence="1">
    <location>
        <begin position="77"/>
        <end position="91"/>
    </location>
</feature>
<sequence length="91" mass="10395">MSLDELAAQKQLIFPQFHHGHRLVVEVDHPQRVVRDAPPGVRLHPRLGRALGLRHAAHQSGKRPARRQAQGEGLRGSRLRRRHGDTTYNHK</sequence>
<feature type="region of interest" description="Disordered" evidence="1">
    <location>
        <begin position="53"/>
        <end position="91"/>
    </location>
</feature>
<accession>A0A5E4Q1J6</accession>
<evidence type="ECO:0000313" key="3">
    <source>
        <dbReference type="Proteomes" id="UP000324832"/>
    </source>
</evidence>
<evidence type="ECO:0000313" key="2">
    <source>
        <dbReference type="EMBL" id="VVC91368.1"/>
    </source>
</evidence>
<reference evidence="2 3" key="1">
    <citation type="submission" date="2017-07" db="EMBL/GenBank/DDBJ databases">
        <authorList>
            <person name="Talla V."/>
            <person name="Backstrom N."/>
        </authorList>
    </citation>
    <scope>NUCLEOTIDE SEQUENCE [LARGE SCALE GENOMIC DNA]</scope>
</reference>
<evidence type="ECO:0000256" key="1">
    <source>
        <dbReference type="SAM" id="MobiDB-lite"/>
    </source>
</evidence>
<organism evidence="2 3">
    <name type="scientific">Leptidea sinapis</name>
    <dbReference type="NCBI Taxonomy" id="189913"/>
    <lineage>
        <taxon>Eukaryota</taxon>
        <taxon>Metazoa</taxon>
        <taxon>Ecdysozoa</taxon>
        <taxon>Arthropoda</taxon>
        <taxon>Hexapoda</taxon>
        <taxon>Insecta</taxon>
        <taxon>Pterygota</taxon>
        <taxon>Neoptera</taxon>
        <taxon>Endopterygota</taxon>
        <taxon>Lepidoptera</taxon>
        <taxon>Glossata</taxon>
        <taxon>Ditrysia</taxon>
        <taxon>Papilionoidea</taxon>
        <taxon>Pieridae</taxon>
        <taxon>Dismorphiinae</taxon>
        <taxon>Leptidea</taxon>
    </lineage>
</organism>
<dbReference type="Proteomes" id="UP000324832">
    <property type="component" value="Unassembled WGS sequence"/>
</dbReference>
<proteinExistence type="predicted"/>
<gene>
    <name evidence="2" type="ORF">LSINAPIS_LOCUS4057</name>
</gene>
<dbReference type="EMBL" id="FZQP02001037">
    <property type="protein sequence ID" value="VVC91368.1"/>
    <property type="molecule type" value="Genomic_DNA"/>
</dbReference>
<name>A0A5E4Q1J6_9NEOP</name>
<protein>
    <submittedName>
        <fullName evidence="2">Uncharacterized protein</fullName>
    </submittedName>
</protein>
<dbReference type="AlphaFoldDB" id="A0A5E4Q1J6"/>